<dbReference type="NCBIfam" id="TIGR00435">
    <property type="entry name" value="cysS"/>
    <property type="match status" value="1"/>
</dbReference>
<feature type="binding site" evidence="13">
    <location>
        <position position="232"/>
    </location>
    <ligand>
        <name>Zn(2+)</name>
        <dbReference type="ChEBI" id="CHEBI:29105"/>
    </ligand>
</feature>
<dbReference type="GO" id="GO:0005524">
    <property type="term" value="F:ATP binding"/>
    <property type="evidence" value="ECO:0007669"/>
    <property type="project" value="UniProtKB-UniRule"/>
</dbReference>
<keyword evidence="6 13" id="KW-0479">Metal-binding</keyword>
<evidence type="ECO:0000256" key="8">
    <source>
        <dbReference type="ARBA" id="ARBA00022833"/>
    </source>
</evidence>
<keyword evidence="9 13" id="KW-0067">ATP-binding</keyword>
<comment type="catalytic activity">
    <reaction evidence="12 13">
        <text>tRNA(Cys) + L-cysteine + ATP = L-cysteinyl-tRNA(Cys) + AMP + diphosphate</text>
        <dbReference type="Rhea" id="RHEA:17773"/>
        <dbReference type="Rhea" id="RHEA-COMP:9661"/>
        <dbReference type="Rhea" id="RHEA-COMP:9679"/>
        <dbReference type="ChEBI" id="CHEBI:30616"/>
        <dbReference type="ChEBI" id="CHEBI:33019"/>
        <dbReference type="ChEBI" id="CHEBI:35235"/>
        <dbReference type="ChEBI" id="CHEBI:78442"/>
        <dbReference type="ChEBI" id="CHEBI:78517"/>
        <dbReference type="ChEBI" id="CHEBI:456215"/>
        <dbReference type="EC" id="6.1.1.16"/>
    </reaction>
</comment>
<evidence type="ECO:0000256" key="13">
    <source>
        <dbReference type="HAMAP-Rule" id="MF_00041"/>
    </source>
</evidence>
<dbReference type="InterPro" id="IPR032678">
    <property type="entry name" value="tRNA-synt_1_cat_dom"/>
</dbReference>
<feature type="short sequence motif" description="'HIGH' region" evidence="13">
    <location>
        <begin position="28"/>
        <end position="38"/>
    </location>
</feature>
<dbReference type="GO" id="GO:0008270">
    <property type="term" value="F:zinc ion binding"/>
    <property type="evidence" value="ECO:0007669"/>
    <property type="project" value="UniProtKB-UniRule"/>
</dbReference>
<evidence type="ECO:0000259" key="15">
    <source>
        <dbReference type="Pfam" id="PF01406"/>
    </source>
</evidence>
<evidence type="ECO:0000256" key="9">
    <source>
        <dbReference type="ARBA" id="ARBA00022840"/>
    </source>
</evidence>
<dbReference type="InterPro" id="IPR015803">
    <property type="entry name" value="Cys-tRNA-ligase"/>
</dbReference>
<evidence type="ECO:0000313" key="17">
    <source>
        <dbReference type="EMBL" id="OGE31440.1"/>
    </source>
</evidence>
<comment type="subunit">
    <text evidence="3 13">Monomer.</text>
</comment>
<feature type="domain" description="Cysteinyl-tRNA ligase anticodon binding" evidence="16">
    <location>
        <begin position="400"/>
        <end position="440"/>
    </location>
</feature>
<proteinExistence type="inferred from homology"/>
<dbReference type="PANTHER" id="PTHR10890:SF3">
    <property type="entry name" value="CYSTEINE--TRNA LIGASE, CYTOPLASMIC"/>
    <property type="match status" value="1"/>
</dbReference>
<dbReference type="PANTHER" id="PTHR10890">
    <property type="entry name" value="CYSTEINYL-TRNA SYNTHETASE"/>
    <property type="match status" value="1"/>
</dbReference>
<feature type="binding site" evidence="13">
    <location>
        <position position="267"/>
    </location>
    <ligand>
        <name>ATP</name>
        <dbReference type="ChEBI" id="CHEBI:30616"/>
    </ligand>
</feature>
<feature type="binding site" evidence="13">
    <location>
        <position position="26"/>
    </location>
    <ligand>
        <name>Zn(2+)</name>
        <dbReference type="ChEBI" id="CHEBI:29105"/>
    </ligand>
</feature>
<keyword evidence="10 13" id="KW-0648">Protein biosynthesis</keyword>
<keyword evidence="5 13" id="KW-0436">Ligase</keyword>
<evidence type="ECO:0000256" key="14">
    <source>
        <dbReference type="SAM" id="Coils"/>
    </source>
</evidence>
<keyword evidence="14" id="KW-0175">Coiled coil</keyword>
<evidence type="ECO:0000256" key="7">
    <source>
        <dbReference type="ARBA" id="ARBA00022741"/>
    </source>
</evidence>
<dbReference type="AlphaFoldDB" id="A0A1F5JSF7"/>
<evidence type="ECO:0000256" key="2">
    <source>
        <dbReference type="ARBA" id="ARBA00005594"/>
    </source>
</evidence>
<keyword evidence="4 13" id="KW-0963">Cytoplasm</keyword>
<dbReference type="SUPFAM" id="SSF47323">
    <property type="entry name" value="Anticodon-binding domain of a subclass of class I aminoacyl-tRNA synthetases"/>
    <property type="match status" value="1"/>
</dbReference>
<protein>
    <recommendedName>
        <fullName evidence="13">Cysteine--tRNA ligase</fullName>
        <ecNumber evidence="13">6.1.1.16</ecNumber>
    </recommendedName>
    <alternativeName>
        <fullName evidence="13">Cysteinyl-tRNA synthetase</fullName>
        <shortName evidence="13">CysRS</shortName>
    </alternativeName>
</protein>
<organism evidence="17 18">
    <name type="scientific">Candidatus Daviesbacteria bacterium RIFCSPHIGHO2_02_FULL_36_13</name>
    <dbReference type="NCBI Taxonomy" id="1797768"/>
    <lineage>
        <taxon>Bacteria</taxon>
        <taxon>Candidatus Daviesiibacteriota</taxon>
    </lineage>
</organism>
<feature type="domain" description="tRNA synthetases class I catalytic" evidence="15">
    <location>
        <begin position="20"/>
        <end position="312"/>
    </location>
</feature>
<gene>
    <name evidence="13" type="primary">cysS</name>
    <name evidence="17" type="ORF">A3C59_02255</name>
</gene>
<evidence type="ECO:0000256" key="1">
    <source>
        <dbReference type="ARBA" id="ARBA00004496"/>
    </source>
</evidence>
<evidence type="ECO:0000256" key="11">
    <source>
        <dbReference type="ARBA" id="ARBA00023146"/>
    </source>
</evidence>
<dbReference type="HAMAP" id="MF_00041">
    <property type="entry name" value="Cys_tRNA_synth"/>
    <property type="match status" value="1"/>
</dbReference>
<dbReference type="EC" id="6.1.1.16" evidence="13"/>
<evidence type="ECO:0000256" key="3">
    <source>
        <dbReference type="ARBA" id="ARBA00011245"/>
    </source>
</evidence>
<comment type="similarity">
    <text evidence="2 13">Belongs to the class-I aminoacyl-tRNA synthetase family.</text>
</comment>
<dbReference type="GO" id="GO:0004817">
    <property type="term" value="F:cysteine-tRNA ligase activity"/>
    <property type="evidence" value="ECO:0007669"/>
    <property type="project" value="UniProtKB-UniRule"/>
</dbReference>
<comment type="caution">
    <text evidence="17">The sequence shown here is derived from an EMBL/GenBank/DDBJ whole genome shotgun (WGS) entry which is preliminary data.</text>
</comment>
<dbReference type="GO" id="GO:0005829">
    <property type="term" value="C:cytosol"/>
    <property type="evidence" value="ECO:0007669"/>
    <property type="project" value="TreeGrafter"/>
</dbReference>
<dbReference type="FunFam" id="3.40.50.620:FF:000130">
    <property type="entry name" value="Cysteine--tRNA ligase"/>
    <property type="match status" value="1"/>
</dbReference>
<keyword evidence="7 13" id="KW-0547">Nucleotide-binding</keyword>
<feature type="coiled-coil region" evidence="14">
    <location>
        <begin position="308"/>
        <end position="335"/>
    </location>
</feature>
<feature type="short sequence motif" description="'KMSKS' region" evidence="13">
    <location>
        <begin position="264"/>
        <end position="268"/>
    </location>
</feature>
<dbReference type="Pfam" id="PF01406">
    <property type="entry name" value="tRNA-synt_1e"/>
    <property type="match status" value="1"/>
</dbReference>
<name>A0A1F5JSF7_9BACT</name>
<dbReference type="EMBL" id="MFCV01000039">
    <property type="protein sequence ID" value="OGE31440.1"/>
    <property type="molecule type" value="Genomic_DNA"/>
</dbReference>
<dbReference type="Proteomes" id="UP000176902">
    <property type="component" value="Unassembled WGS sequence"/>
</dbReference>
<dbReference type="GO" id="GO:0006423">
    <property type="term" value="P:cysteinyl-tRNA aminoacylation"/>
    <property type="evidence" value="ECO:0007669"/>
    <property type="project" value="UniProtKB-UniRule"/>
</dbReference>
<dbReference type="InterPro" id="IPR014729">
    <property type="entry name" value="Rossmann-like_a/b/a_fold"/>
</dbReference>
<comment type="subcellular location">
    <subcellularLocation>
        <location evidence="1 13">Cytoplasm</location>
    </subcellularLocation>
</comment>
<evidence type="ECO:0000256" key="5">
    <source>
        <dbReference type="ARBA" id="ARBA00022598"/>
    </source>
</evidence>
<feature type="binding site" evidence="13">
    <location>
        <position position="236"/>
    </location>
    <ligand>
        <name>Zn(2+)</name>
        <dbReference type="ChEBI" id="CHEBI:29105"/>
    </ligand>
</feature>
<evidence type="ECO:0000259" key="16">
    <source>
        <dbReference type="Pfam" id="PF23493"/>
    </source>
</evidence>
<feature type="binding site" evidence="13">
    <location>
        <position position="207"/>
    </location>
    <ligand>
        <name>Zn(2+)</name>
        <dbReference type="ChEBI" id="CHEBI:29105"/>
    </ligand>
</feature>
<accession>A0A1F5JSF7</accession>
<dbReference type="InterPro" id="IPR024909">
    <property type="entry name" value="Cys-tRNA/MSH_ligase"/>
</dbReference>
<reference evidence="17 18" key="1">
    <citation type="journal article" date="2016" name="Nat. Commun.">
        <title>Thousands of microbial genomes shed light on interconnected biogeochemical processes in an aquifer system.</title>
        <authorList>
            <person name="Anantharaman K."/>
            <person name="Brown C.T."/>
            <person name="Hug L.A."/>
            <person name="Sharon I."/>
            <person name="Castelle C.J."/>
            <person name="Probst A.J."/>
            <person name="Thomas B.C."/>
            <person name="Singh A."/>
            <person name="Wilkins M.J."/>
            <person name="Karaoz U."/>
            <person name="Brodie E.L."/>
            <person name="Williams K.H."/>
            <person name="Hubbard S.S."/>
            <person name="Banfield J.F."/>
        </authorList>
    </citation>
    <scope>NUCLEOTIDE SEQUENCE [LARGE SCALE GENOMIC DNA]</scope>
</reference>
<dbReference type="InterPro" id="IPR009080">
    <property type="entry name" value="tRNAsynth_Ia_anticodon-bd"/>
</dbReference>
<evidence type="ECO:0000313" key="18">
    <source>
        <dbReference type="Proteomes" id="UP000176902"/>
    </source>
</evidence>
<evidence type="ECO:0000256" key="6">
    <source>
        <dbReference type="ARBA" id="ARBA00022723"/>
    </source>
</evidence>
<evidence type="ECO:0000256" key="12">
    <source>
        <dbReference type="ARBA" id="ARBA00047398"/>
    </source>
</evidence>
<keyword evidence="11 13" id="KW-0030">Aminoacyl-tRNA synthetase</keyword>
<keyword evidence="8 13" id="KW-0862">Zinc</keyword>
<evidence type="ECO:0000256" key="10">
    <source>
        <dbReference type="ARBA" id="ARBA00022917"/>
    </source>
</evidence>
<comment type="cofactor">
    <cofactor evidence="13">
        <name>Zn(2+)</name>
        <dbReference type="ChEBI" id="CHEBI:29105"/>
    </cofactor>
    <text evidence="13">Binds 1 zinc ion per subunit.</text>
</comment>
<dbReference type="STRING" id="1797768.A3C59_02255"/>
<dbReference type="Gene3D" id="3.40.50.620">
    <property type="entry name" value="HUPs"/>
    <property type="match status" value="1"/>
</dbReference>
<dbReference type="InterPro" id="IPR056411">
    <property type="entry name" value="CysS_C"/>
</dbReference>
<dbReference type="SUPFAM" id="SSF52374">
    <property type="entry name" value="Nucleotidylyl transferase"/>
    <property type="match status" value="1"/>
</dbReference>
<sequence>MKLYNFLHRKVEEFIPLKSPVGMYSCGPTTYDFVHIGNLRTFIFEDVLQRVLEANGLEVKRVMNITDIDDKIIKGAKDAGLPIEEFSKPYEKVFMEDLSKLNIKYANVYPKATEHIGHMIKYIEELIKKGLAYAREGSVYFDISESPGYGKLTGLENISLKEGTRISSDEYTKDDVQDFALWKSVESTEVGYDSPWGRGRPGWHIECSVMSQEYLGNTFDIHAGGVDLIFPHHENEIAQAEGKTGEKFVNFFVEGEHLLVDGAKMAKSKGNFYKLKDLEEKGIEPVVFRYLTLTAHYRDKLNFSWESLQGAHNALNNLREKIRGWNEEIGLSEQSNLGDNLFWQRFFESVNNDLNLPQAVAVLWEMVNSDTTTPGRSKVLLEMDKILGLNLDQYLGKTIEIPEGVQKLIGRREEARKTGNFKESDKLRHEIKKLGFEILDTESGPKIKKTNAS</sequence>
<dbReference type="Pfam" id="PF23493">
    <property type="entry name" value="CysS_C"/>
    <property type="match status" value="1"/>
</dbReference>
<dbReference type="Gene3D" id="1.20.120.1910">
    <property type="entry name" value="Cysteine-tRNA ligase, C-terminal anti-codon recognition domain"/>
    <property type="match status" value="1"/>
</dbReference>
<dbReference type="CDD" id="cd00672">
    <property type="entry name" value="CysRS_core"/>
    <property type="match status" value="1"/>
</dbReference>
<evidence type="ECO:0000256" key="4">
    <source>
        <dbReference type="ARBA" id="ARBA00022490"/>
    </source>
</evidence>
<dbReference type="PRINTS" id="PR00983">
    <property type="entry name" value="TRNASYNTHCYS"/>
</dbReference>